<dbReference type="SUPFAM" id="SSF56601">
    <property type="entry name" value="beta-lactamase/transpeptidase-like"/>
    <property type="match status" value="1"/>
</dbReference>
<evidence type="ECO:0000256" key="7">
    <source>
        <dbReference type="ARBA" id="ARBA00022801"/>
    </source>
</evidence>
<evidence type="ECO:0000256" key="4">
    <source>
        <dbReference type="ARBA" id="ARBA00022670"/>
    </source>
</evidence>
<dbReference type="PANTHER" id="PTHR32282:SF11">
    <property type="entry name" value="PENICILLIN-BINDING PROTEIN 1B"/>
    <property type="match status" value="1"/>
</dbReference>
<feature type="compositionally biased region" description="Pro residues" evidence="15">
    <location>
        <begin position="884"/>
        <end position="903"/>
    </location>
</feature>
<organism evidence="18 19">
    <name type="scientific">Thermanaerothrix solaris</name>
    <dbReference type="NCBI Taxonomy" id="3058434"/>
    <lineage>
        <taxon>Bacteria</taxon>
        <taxon>Bacillati</taxon>
        <taxon>Chloroflexota</taxon>
        <taxon>Anaerolineae</taxon>
        <taxon>Anaerolineales</taxon>
        <taxon>Anaerolineaceae</taxon>
        <taxon>Thermanaerothrix</taxon>
    </lineage>
</organism>
<dbReference type="Proteomes" id="UP001254165">
    <property type="component" value="Unassembled WGS sequence"/>
</dbReference>
<dbReference type="InterPro" id="IPR050396">
    <property type="entry name" value="Glycosyltr_51/Transpeptidase"/>
</dbReference>
<keyword evidence="4" id="KW-0645">Protease</keyword>
<dbReference type="SUPFAM" id="SSF53955">
    <property type="entry name" value="Lysozyme-like"/>
    <property type="match status" value="1"/>
</dbReference>
<keyword evidence="3" id="KW-0121">Carboxypeptidase</keyword>
<name>A0ABU3NNF7_9CHLR</name>
<proteinExistence type="predicted"/>
<evidence type="ECO:0000256" key="5">
    <source>
        <dbReference type="ARBA" id="ARBA00022676"/>
    </source>
</evidence>
<evidence type="ECO:0000256" key="10">
    <source>
        <dbReference type="ARBA" id="ARBA00023136"/>
    </source>
</evidence>
<dbReference type="InterPro" id="IPR012338">
    <property type="entry name" value="Beta-lactam/transpept-like"/>
</dbReference>
<keyword evidence="2" id="KW-1003">Cell membrane</keyword>
<evidence type="ECO:0000256" key="15">
    <source>
        <dbReference type="SAM" id="MobiDB-lite"/>
    </source>
</evidence>
<evidence type="ECO:0000259" key="17">
    <source>
        <dbReference type="Pfam" id="PF00912"/>
    </source>
</evidence>
<feature type="domain" description="Glycosyl transferase family 51" evidence="17">
    <location>
        <begin position="53"/>
        <end position="234"/>
    </location>
</feature>
<reference evidence="18 19" key="1">
    <citation type="submission" date="2023-07" db="EMBL/GenBank/DDBJ databases">
        <title>Novel species of Thermanaerothrix with wide hydrolytic capabilities.</title>
        <authorList>
            <person name="Zayulina K.S."/>
            <person name="Podosokorskaya O.A."/>
            <person name="Elcheninov A.G."/>
        </authorList>
    </citation>
    <scope>NUCLEOTIDE SEQUENCE [LARGE SCALE GENOMIC DNA]</scope>
    <source>
        <strain evidence="18 19">4228-RoL</strain>
    </source>
</reference>
<feature type="compositionally biased region" description="Low complexity" evidence="15">
    <location>
        <begin position="871"/>
        <end position="883"/>
    </location>
</feature>
<keyword evidence="11" id="KW-0511">Multifunctional enzyme</keyword>
<feature type="region of interest" description="Disordered" evidence="15">
    <location>
        <begin position="861"/>
        <end position="903"/>
    </location>
</feature>
<keyword evidence="7" id="KW-0378">Hydrolase</keyword>
<keyword evidence="10" id="KW-0472">Membrane</keyword>
<evidence type="ECO:0000256" key="11">
    <source>
        <dbReference type="ARBA" id="ARBA00023268"/>
    </source>
</evidence>
<evidence type="ECO:0000259" key="16">
    <source>
        <dbReference type="Pfam" id="PF00905"/>
    </source>
</evidence>
<evidence type="ECO:0000256" key="2">
    <source>
        <dbReference type="ARBA" id="ARBA00022475"/>
    </source>
</evidence>
<evidence type="ECO:0000256" key="3">
    <source>
        <dbReference type="ARBA" id="ARBA00022645"/>
    </source>
</evidence>
<dbReference type="Gene3D" id="3.40.710.10">
    <property type="entry name" value="DD-peptidase/beta-lactamase superfamily"/>
    <property type="match status" value="1"/>
</dbReference>
<keyword evidence="19" id="KW-1185">Reference proteome</keyword>
<dbReference type="EMBL" id="JAUHMF010000002">
    <property type="protein sequence ID" value="MDT8898372.1"/>
    <property type="molecule type" value="Genomic_DNA"/>
</dbReference>
<sequence length="903" mass="100309">MIALLFAGVVVLIAIGSFLIYRYFTIAANLPSVDDLQARASQFETTRILDRNGNLIYEILDPRAGRRTYVPLEKISPYLIAATLATEDKEFYNHPGFDPWAIARALWQNYTTGEVVSGASTITQQLARALLLSPDERAERTVERKAREIVLAAEITRKYSKEEILELYLNEIYYGKLAYGVEAAAETYFHTTAEKLTLAQAAFLAGLPQSPAVYDIETNREVTLNRFRQVLRLMYEMSQEKGCIEVSTSLQPVCVTQEDVALAAREMETYQFQAPTNVMRFPHWVTYVRSLLEAQYGADAIYRSGFTVYTTLDPDLQQQAEEMVKRQIAQLADRHVTNGALVAIRPTTGEILAMVGSADFYNEAISGQVNMALAPRQPGSAIKPLTYVAAFEKGWTPATLIWDVPSEFPPSGDPNDPREPYRPVNYDGRFHGPVTVRVALANSYNVPAVKALQFVGIYDDPNTPQPDGLINFAKRLGITTLTRPDYGLSLTLGGGDVSLLELTAAYAVFANGGRRVPPVAITKIVDYKGNLVYEYQPPAGDQVVRPEHAFLISSILSDNQARAPMFGTNSVLNLPFPVAAKTGTTNDFRDNWTLGYTPDLAVGVWVGNADYTPMQNTTGLTGAAPIWAEFMQAAIQKLTDGRPTPFIRPAGIVEKIICEVSGAEPSEWCPSQRLEYFAYDQLPRPKDDDLWKKVIIDTWTGLRATSACADSIKEVLALNVTDPFAIKWIRETDEGRRWAEQYGFKEPLVFVPERECRPGDPRPLLLFSNLSEGQTITTSPLEIYALVTVPEPFREFRLEYGRGDDPDEWTALAIGNTSENQPRLLATWDLHEVPPGRVTLRLYVESQRDTYAERRIHLNLQVPTPTPTPTPTATVTPTATPTLTPTPPPPPTLTPTPTDTPTP</sequence>
<comment type="catalytic activity">
    <reaction evidence="14">
        <text>[GlcNAc-(1-&gt;4)-Mur2Ac(oyl-L-Ala-gamma-D-Glu-L-Lys-D-Ala-D-Ala)](n)-di-trans,octa-cis-undecaprenyl diphosphate + beta-D-GlcNAc-(1-&gt;4)-Mur2Ac(oyl-L-Ala-gamma-D-Glu-L-Lys-D-Ala-D-Ala)-di-trans,octa-cis-undecaprenyl diphosphate = [GlcNAc-(1-&gt;4)-Mur2Ac(oyl-L-Ala-gamma-D-Glu-L-Lys-D-Ala-D-Ala)](n+1)-di-trans,octa-cis-undecaprenyl diphosphate + di-trans,octa-cis-undecaprenyl diphosphate + H(+)</text>
        <dbReference type="Rhea" id="RHEA:23708"/>
        <dbReference type="Rhea" id="RHEA-COMP:9602"/>
        <dbReference type="Rhea" id="RHEA-COMP:9603"/>
        <dbReference type="ChEBI" id="CHEBI:15378"/>
        <dbReference type="ChEBI" id="CHEBI:58405"/>
        <dbReference type="ChEBI" id="CHEBI:60033"/>
        <dbReference type="ChEBI" id="CHEBI:78435"/>
        <dbReference type="EC" id="2.4.99.28"/>
    </reaction>
</comment>
<evidence type="ECO:0000256" key="8">
    <source>
        <dbReference type="ARBA" id="ARBA00022960"/>
    </source>
</evidence>
<gene>
    <name evidence="18" type="ORF">QYE77_08845</name>
</gene>
<keyword evidence="8" id="KW-0133">Cell shape</keyword>
<comment type="subcellular location">
    <subcellularLocation>
        <location evidence="1">Cell membrane</location>
    </subcellularLocation>
</comment>
<dbReference type="InterPro" id="IPR023346">
    <property type="entry name" value="Lysozyme-like_dom_sf"/>
</dbReference>
<dbReference type="RefSeq" id="WP_315625031.1">
    <property type="nucleotide sequence ID" value="NZ_JAUHMF010000002.1"/>
</dbReference>
<keyword evidence="6" id="KW-0808">Transferase</keyword>
<evidence type="ECO:0000256" key="1">
    <source>
        <dbReference type="ARBA" id="ARBA00004236"/>
    </source>
</evidence>
<evidence type="ECO:0000313" key="19">
    <source>
        <dbReference type="Proteomes" id="UP001254165"/>
    </source>
</evidence>
<dbReference type="Pfam" id="PF00905">
    <property type="entry name" value="Transpeptidase"/>
    <property type="match status" value="1"/>
</dbReference>
<comment type="caution">
    <text evidence="18">The sequence shown here is derived from an EMBL/GenBank/DDBJ whole genome shotgun (WGS) entry which is preliminary data.</text>
</comment>
<comment type="catalytic activity">
    <reaction evidence="13">
        <text>Preferential cleavage: (Ac)2-L-Lys-D-Ala-|-D-Ala. Also transpeptidation of peptidyl-alanyl moieties that are N-acyl substituents of D-alanine.</text>
        <dbReference type="EC" id="3.4.16.4"/>
    </reaction>
</comment>
<protein>
    <submittedName>
        <fullName evidence="18">Transglycosylase domain-containing protein</fullName>
    </submittedName>
</protein>
<dbReference type="InterPro" id="IPR001460">
    <property type="entry name" value="PCN-bd_Tpept"/>
</dbReference>
<evidence type="ECO:0000313" key="18">
    <source>
        <dbReference type="EMBL" id="MDT8898372.1"/>
    </source>
</evidence>
<feature type="domain" description="Penicillin-binding protein transpeptidase" evidence="16">
    <location>
        <begin position="339"/>
        <end position="631"/>
    </location>
</feature>
<evidence type="ECO:0000256" key="6">
    <source>
        <dbReference type="ARBA" id="ARBA00022679"/>
    </source>
</evidence>
<evidence type="ECO:0000256" key="14">
    <source>
        <dbReference type="ARBA" id="ARBA00049902"/>
    </source>
</evidence>
<dbReference type="PANTHER" id="PTHR32282">
    <property type="entry name" value="BINDING PROTEIN TRANSPEPTIDASE, PUTATIVE-RELATED"/>
    <property type="match status" value="1"/>
</dbReference>
<dbReference type="Gene3D" id="1.10.3810.10">
    <property type="entry name" value="Biosynthetic peptidoglycan transglycosylase-like"/>
    <property type="match status" value="1"/>
</dbReference>
<accession>A0ABU3NNF7</accession>
<dbReference type="InterPro" id="IPR001264">
    <property type="entry name" value="Glyco_trans_51"/>
</dbReference>
<dbReference type="InterPro" id="IPR036950">
    <property type="entry name" value="PBP_transglycosylase"/>
</dbReference>
<dbReference type="Pfam" id="PF00912">
    <property type="entry name" value="Transgly"/>
    <property type="match status" value="1"/>
</dbReference>
<keyword evidence="9" id="KW-0573">Peptidoglycan synthesis</keyword>
<evidence type="ECO:0000256" key="12">
    <source>
        <dbReference type="ARBA" id="ARBA00023316"/>
    </source>
</evidence>
<evidence type="ECO:0000256" key="13">
    <source>
        <dbReference type="ARBA" id="ARBA00034000"/>
    </source>
</evidence>
<keyword evidence="12" id="KW-0961">Cell wall biogenesis/degradation</keyword>
<evidence type="ECO:0000256" key="9">
    <source>
        <dbReference type="ARBA" id="ARBA00022984"/>
    </source>
</evidence>
<keyword evidence="5" id="KW-0328">Glycosyltransferase</keyword>